<evidence type="ECO:0000313" key="4">
    <source>
        <dbReference type="Proteomes" id="UP000502041"/>
    </source>
</evidence>
<accession>A0A6H2HEN6</accession>
<feature type="signal peptide" evidence="2">
    <location>
        <begin position="1"/>
        <end position="23"/>
    </location>
</feature>
<organism evidence="3 4">
    <name type="scientific">Polaromonas vacuolata</name>
    <dbReference type="NCBI Taxonomy" id="37448"/>
    <lineage>
        <taxon>Bacteria</taxon>
        <taxon>Pseudomonadati</taxon>
        <taxon>Pseudomonadota</taxon>
        <taxon>Betaproteobacteria</taxon>
        <taxon>Burkholderiales</taxon>
        <taxon>Comamonadaceae</taxon>
        <taxon>Polaromonas</taxon>
    </lineage>
</organism>
<sequence>MMALRRFFHLLMLLTLLVGQAQAQSLRDPTQPPQLLTPITQSGGMSSASANPQLVPNGISLVVRQGKTYLVFGNRLYAEGQQIGAARIEHITETEVWWREAGVLHKQQIFPGIERRTAEPVPARSACRLGQSSRIVSDAAGVAGTPYTPDDFCHKAQP</sequence>
<dbReference type="KEGG" id="pvac:HC248_03381"/>
<gene>
    <name evidence="3" type="ORF">HC248_03381</name>
</gene>
<feature type="region of interest" description="Disordered" evidence="1">
    <location>
        <begin position="27"/>
        <end position="50"/>
    </location>
</feature>
<evidence type="ECO:0000256" key="2">
    <source>
        <dbReference type="SAM" id="SignalP"/>
    </source>
</evidence>
<dbReference type="RefSeq" id="WP_168923457.1">
    <property type="nucleotide sequence ID" value="NZ_CP051461.1"/>
</dbReference>
<evidence type="ECO:0008006" key="5">
    <source>
        <dbReference type="Google" id="ProtNLM"/>
    </source>
</evidence>
<feature type="compositionally biased region" description="Polar residues" evidence="1">
    <location>
        <begin position="39"/>
        <end position="50"/>
    </location>
</feature>
<dbReference type="AlphaFoldDB" id="A0A6H2HEN6"/>
<evidence type="ECO:0000313" key="3">
    <source>
        <dbReference type="EMBL" id="QJC58044.1"/>
    </source>
</evidence>
<dbReference type="EMBL" id="CP051461">
    <property type="protein sequence ID" value="QJC58044.1"/>
    <property type="molecule type" value="Genomic_DNA"/>
</dbReference>
<keyword evidence="4" id="KW-1185">Reference proteome</keyword>
<reference evidence="3 4" key="1">
    <citation type="submission" date="2020-04" db="EMBL/GenBank/DDBJ databases">
        <title>Complete genome of a Psychrophilic, Marine, Gas Vacuolate Bacterium Polaromonas vacuolata KCTC 22033T.</title>
        <authorList>
            <person name="Hwang K."/>
            <person name="Kim K.M."/>
        </authorList>
    </citation>
    <scope>NUCLEOTIDE SEQUENCE [LARGE SCALE GENOMIC DNA]</scope>
    <source>
        <strain evidence="3 4">KCTC 22033</strain>
    </source>
</reference>
<proteinExistence type="predicted"/>
<name>A0A6H2HEN6_9BURK</name>
<feature type="chain" id="PRO_5026104745" description="MSHA biogenesis protein MshK" evidence="2">
    <location>
        <begin position="24"/>
        <end position="158"/>
    </location>
</feature>
<dbReference type="Proteomes" id="UP000502041">
    <property type="component" value="Chromosome"/>
</dbReference>
<evidence type="ECO:0000256" key="1">
    <source>
        <dbReference type="SAM" id="MobiDB-lite"/>
    </source>
</evidence>
<keyword evidence="2" id="KW-0732">Signal</keyword>
<protein>
    <recommendedName>
        <fullName evidence="5">MSHA biogenesis protein MshK</fullName>
    </recommendedName>
</protein>